<dbReference type="Proteomes" id="UP001333110">
    <property type="component" value="Unassembled WGS sequence"/>
</dbReference>
<dbReference type="GO" id="GO:0009897">
    <property type="term" value="C:external side of plasma membrane"/>
    <property type="evidence" value="ECO:0007669"/>
    <property type="project" value="TreeGrafter"/>
</dbReference>
<keyword evidence="2" id="KW-0472">Membrane</keyword>
<dbReference type="InterPro" id="IPR043521">
    <property type="entry name" value="TNFR_13C/17"/>
</dbReference>
<sequence length="266" mass="27538">MREPGSYSHSAMSSSGKAAAPCLSSQCFDLLTRSCVKCSDLFKDNTKDNTSKGTRESRDRAPRGWEVVGQGGWSTPGGGQVEGTFSCGCPKAGQTAEPTRVAPTSALAPTLPAVDLPSTLLIIGVPAVVGLILALAALWGFLACKVGKRRRKRKAADEEAEANMDATSPLPGCQDPAVPEGDAAMAPAPCLHLNGGLKMPGPPGKAGTKRRPCCRGDADGDIVLLSAVYPRHEECNHGFPLPATELGAAALVTTKTTQNCAGEERA</sequence>
<reference evidence="4 5" key="1">
    <citation type="journal article" date="2023" name="J. Hered.">
        <title>Chromosome-level genome of the wood stork (Mycteria americana) provides insight into avian chromosome evolution.</title>
        <authorList>
            <person name="Flamio R. Jr."/>
            <person name="Ramstad K.M."/>
        </authorList>
    </citation>
    <scope>NUCLEOTIDE SEQUENCE [LARGE SCALE GENOMIC DNA]</scope>
    <source>
        <strain evidence="4">JAX WOST 10</strain>
    </source>
</reference>
<evidence type="ECO:0000313" key="4">
    <source>
        <dbReference type="EMBL" id="KAK4830211.1"/>
    </source>
</evidence>
<proteinExistence type="predicted"/>
<keyword evidence="2" id="KW-1133">Transmembrane helix</keyword>
<organism evidence="4 5">
    <name type="scientific">Mycteria americana</name>
    <name type="common">Wood stork</name>
    <dbReference type="NCBI Taxonomy" id="33587"/>
    <lineage>
        <taxon>Eukaryota</taxon>
        <taxon>Metazoa</taxon>
        <taxon>Chordata</taxon>
        <taxon>Craniata</taxon>
        <taxon>Vertebrata</taxon>
        <taxon>Euteleostomi</taxon>
        <taxon>Archelosauria</taxon>
        <taxon>Archosauria</taxon>
        <taxon>Dinosauria</taxon>
        <taxon>Saurischia</taxon>
        <taxon>Theropoda</taxon>
        <taxon>Coelurosauria</taxon>
        <taxon>Aves</taxon>
        <taxon>Neognathae</taxon>
        <taxon>Neoaves</taxon>
        <taxon>Aequornithes</taxon>
        <taxon>Ciconiiformes</taxon>
        <taxon>Ciconiidae</taxon>
        <taxon>Mycteria</taxon>
    </lineage>
</organism>
<dbReference type="PANTHER" id="PTHR20437:SF2">
    <property type="entry name" value="TUMOR NECROSIS FACTOR RECEPTOR SUPERFAMILY MEMBER 13C"/>
    <property type="match status" value="1"/>
</dbReference>
<dbReference type="GO" id="GO:0033209">
    <property type="term" value="P:tumor necrosis factor-mediated signaling pathway"/>
    <property type="evidence" value="ECO:0007669"/>
    <property type="project" value="InterPro"/>
</dbReference>
<evidence type="ECO:0000256" key="1">
    <source>
        <dbReference type="SAM" id="MobiDB-lite"/>
    </source>
</evidence>
<comment type="caution">
    <text evidence="4">The sequence shown here is derived from an EMBL/GenBank/DDBJ whole genome shotgun (WGS) entry which is preliminary data.</text>
</comment>
<gene>
    <name evidence="4" type="ORF">QYF61_009278</name>
</gene>
<dbReference type="GO" id="GO:0031296">
    <property type="term" value="P:B cell costimulation"/>
    <property type="evidence" value="ECO:0007669"/>
    <property type="project" value="TreeGrafter"/>
</dbReference>
<dbReference type="PRINTS" id="PR01964">
    <property type="entry name" value="TNFACTORR13C"/>
</dbReference>
<dbReference type="AlphaFoldDB" id="A0AAN7PZI2"/>
<dbReference type="PANTHER" id="PTHR20437">
    <property type="entry name" value="TUMOR NECROSIS FACTOR RECEPTOR SUBFAMILY MEMBER 13/17"/>
    <property type="match status" value="1"/>
</dbReference>
<keyword evidence="2" id="KW-0812">Transmembrane</keyword>
<keyword evidence="5" id="KW-1185">Reference proteome</keyword>
<feature type="compositionally biased region" description="Basic and acidic residues" evidence="1">
    <location>
        <begin position="46"/>
        <end position="63"/>
    </location>
</feature>
<feature type="domain" description="Tumour necrosis factor receptor 13C TALL-1 binding" evidence="3">
    <location>
        <begin position="21"/>
        <end position="39"/>
    </location>
</feature>
<dbReference type="Pfam" id="PF09256">
    <property type="entry name" value="BaffR-Tall_bind"/>
    <property type="match status" value="1"/>
</dbReference>
<evidence type="ECO:0000259" key="3">
    <source>
        <dbReference type="Pfam" id="PF09256"/>
    </source>
</evidence>
<dbReference type="InterPro" id="IPR015336">
    <property type="entry name" value="TNFR_13C_TALL-1-bd"/>
</dbReference>
<evidence type="ECO:0000256" key="2">
    <source>
        <dbReference type="SAM" id="Phobius"/>
    </source>
</evidence>
<dbReference type="InterPro" id="IPR022338">
    <property type="entry name" value="TNFR_13C"/>
</dbReference>
<dbReference type="GO" id="GO:0038023">
    <property type="term" value="F:signaling receptor activity"/>
    <property type="evidence" value="ECO:0007669"/>
    <property type="project" value="InterPro"/>
</dbReference>
<protein>
    <recommendedName>
        <fullName evidence="3">Tumour necrosis factor receptor 13C TALL-1 binding domain-containing protein</fullName>
    </recommendedName>
</protein>
<accession>A0AAN7PZI2</accession>
<dbReference type="GO" id="GO:0042102">
    <property type="term" value="P:positive regulation of T cell proliferation"/>
    <property type="evidence" value="ECO:0007669"/>
    <property type="project" value="TreeGrafter"/>
</dbReference>
<feature type="region of interest" description="Disordered" evidence="1">
    <location>
        <begin position="46"/>
        <end position="73"/>
    </location>
</feature>
<name>A0AAN7PZI2_MYCAM</name>
<dbReference type="GO" id="GO:0031295">
    <property type="term" value="P:T cell costimulation"/>
    <property type="evidence" value="ECO:0007669"/>
    <property type="project" value="TreeGrafter"/>
</dbReference>
<evidence type="ECO:0000313" key="5">
    <source>
        <dbReference type="Proteomes" id="UP001333110"/>
    </source>
</evidence>
<dbReference type="EMBL" id="JAUNZN010000001">
    <property type="protein sequence ID" value="KAK4830211.1"/>
    <property type="molecule type" value="Genomic_DNA"/>
</dbReference>
<dbReference type="GO" id="GO:0030890">
    <property type="term" value="P:positive regulation of B cell proliferation"/>
    <property type="evidence" value="ECO:0007669"/>
    <property type="project" value="TreeGrafter"/>
</dbReference>
<feature type="transmembrane region" description="Helical" evidence="2">
    <location>
        <begin position="120"/>
        <end position="144"/>
    </location>
</feature>